<sequence>MAAPAVEVSAPSDAQRSWPRLWLAAGVEIGVAVVVGVVLFASTKTTSSGDPHSGMHTHVTPAHWSPAITAAAAATAVVFLWWLLSRNRISAALSAVGLICLAASEPVRVIALRSHLVGMVVLEILLVAAPLLLISARRGSPATVTARSSSWTLLVVAAVAGYAALLIGLHLPGVHTNATALQGVPLWLVMLTVGVGIVYWAAILRTGGRVATTARVRALIIGQEVAAILGLAAVILPAPIMAHDTVFGLSGVTDQRLGGVVMLLTCAAVTLPLARRLQSNQPDRDSRTERNVA</sequence>
<gene>
    <name evidence="2" type="ORF">BHQ17_15435</name>
</gene>
<dbReference type="Proteomes" id="UP000094243">
    <property type="component" value="Unassembled WGS sequence"/>
</dbReference>
<feature type="transmembrane region" description="Helical" evidence="1">
    <location>
        <begin position="62"/>
        <end position="84"/>
    </location>
</feature>
<evidence type="ECO:0000313" key="2">
    <source>
        <dbReference type="EMBL" id="ODQ92893.1"/>
    </source>
</evidence>
<organism evidence="2 3">
    <name type="scientific">Mycolicibacterium holsaticum</name>
    <dbReference type="NCBI Taxonomy" id="152142"/>
    <lineage>
        <taxon>Bacteria</taxon>
        <taxon>Bacillati</taxon>
        <taxon>Actinomycetota</taxon>
        <taxon>Actinomycetes</taxon>
        <taxon>Mycobacteriales</taxon>
        <taxon>Mycobacteriaceae</taxon>
        <taxon>Mycolicibacterium</taxon>
    </lineage>
</organism>
<dbReference type="OrthoDB" id="4749253at2"/>
<feature type="transmembrane region" description="Helical" evidence="1">
    <location>
        <begin position="21"/>
        <end position="42"/>
    </location>
</feature>
<reference evidence="3" key="1">
    <citation type="submission" date="2016-09" db="EMBL/GenBank/DDBJ databases">
        <authorList>
            <person name="Greninger A.L."/>
            <person name="Jerome K.R."/>
            <person name="Mcnair B."/>
            <person name="Wallis C."/>
            <person name="Fang F."/>
        </authorList>
    </citation>
    <scope>NUCLEOTIDE SEQUENCE [LARGE SCALE GENOMIC DNA]</scope>
    <source>
        <strain evidence="3">M7</strain>
    </source>
</reference>
<dbReference type="RefSeq" id="WP_069406043.1">
    <property type="nucleotide sequence ID" value="NZ_MIGZ01000087.1"/>
</dbReference>
<keyword evidence="1" id="KW-0812">Transmembrane</keyword>
<dbReference type="EMBL" id="MIGZ01000087">
    <property type="protein sequence ID" value="ODQ92893.1"/>
    <property type="molecule type" value="Genomic_DNA"/>
</dbReference>
<dbReference type="AlphaFoldDB" id="A0A1E3RSL3"/>
<name>A0A1E3RSL3_9MYCO</name>
<feature type="transmembrane region" description="Helical" evidence="1">
    <location>
        <begin position="148"/>
        <end position="172"/>
    </location>
</feature>
<feature type="transmembrane region" description="Helical" evidence="1">
    <location>
        <begin position="184"/>
        <end position="204"/>
    </location>
</feature>
<keyword evidence="1" id="KW-1133">Transmembrane helix</keyword>
<proteinExistence type="predicted"/>
<protein>
    <submittedName>
        <fullName evidence="2">Uncharacterized protein</fullName>
    </submittedName>
</protein>
<feature type="transmembrane region" description="Helical" evidence="1">
    <location>
        <begin position="256"/>
        <end position="274"/>
    </location>
</feature>
<feature type="transmembrane region" description="Helical" evidence="1">
    <location>
        <begin position="216"/>
        <end position="236"/>
    </location>
</feature>
<comment type="caution">
    <text evidence="2">The sequence shown here is derived from an EMBL/GenBank/DDBJ whole genome shotgun (WGS) entry which is preliminary data.</text>
</comment>
<evidence type="ECO:0000256" key="1">
    <source>
        <dbReference type="SAM" id="Phobius"/>
    </source>
</evidence>
<feature type="transmembrane region" description="Helical" evidence="1">
    <location>
        <begin position="116"/>
        <end position="136"/>
    </location>
</feature>
<keyword evidence="1" id="KW-0472">Membrane</keyword>
<keyword evidence="3" id="KW-1185">Reference proteome</keyword>
<feature type="transmembrane region" description="Helical" evidence="1">
    <location>
        <begin position="91"/>
        <end position="110"/>
    </location>
</feature>
<evidence type="ECO:0000313" key="3">
    <source>
        <dbReference type="Proteomes" id="UP000094243"/>
    </source>
</evidence>
<accession>A0A1E3RSL3</accession>